<keyword evidence="1" id="KW-0472">Membrane</keyword>
<dbReference type="Proteomes" id="UP001213664">
    <property type="component" value="Chromosome"/>
</dbReference>
<accession>A0AAJ6BLV4</accession>
<feature type="transmembrane region" description="Helical" evidence="1">
    <location>
        <begin position="12"/>
        <end position="35"/>
    </location>
</feature>
<organism evidence="2 3">
    <name type="scientific">Candidatus Brevundimonas colombiensis</name>
    <dbReference type="NCBI Taxonomy" id="3121376"/>
    <lineage>
        <taxon>Bacteria</taxon>
        <taxon>Pseudomonadati</taxon>
        <taxon>Pseudomonadota</taxon>
        <taxon>Alphaproteobacteria</taxon>
        <taxon>Caulobacterales</taxon>
        <taxon>Caulobacteraceae</taxon>
        <taxon>Brevundimonas</taxon>
    </lineage>
</organism>
<protein>
    <submittedName>
        <fullName evidence="2">Uncharacterized protein</fullName>
    </submittedName>
</protein>
<dbReference type="AlphaFoldDB" id="A0AAJ6BLV4"/>
<feature type="transmembrane region" description="Helical" evidence="1">
    <location>
        <begin position="150"/>
        <end position="171"/>
    </location>
</feature>
<keyword evidence="1" id="KW-0812">Transmembrane</keyword>
<dbReference type="EMBL" id="CP119326">
    <property type="protein sequence ID" value="WEK40747.1"/>
    <property type="molecule type" value="Genomic_DNA"/>
</dbReference>
<reference evidence="2" key="1">
    <citation type="submission" date="2023-03" db="EMBL/GenBank/DDBJ databases">
        <title>Andean soil-derived lignocellulolytic bacterial consortium as a source of novel taxa and putative plastic-active enzymes.</title>
        <authorList>
            <person name="Diaz-Garcia L."/>
            <person name="Chuvochina M."/>
            <person name="Feuerriegel G."/>
            <person name="Bunk B."/>
            <person name="Sproer C."/>
            <person name="Streit W.R."/>
            <person name="Rodriguez L.M."/>
            <person name="Overmann J."/>
            <person name="Jimenez D.J."/>
        </authorList>
    </citation>
    <scope>NUCLEOTIDE SEQUENCE</scope>
    <source>
        <strain evidence="2">MAG 833</strain>
    </source>
</reference>
<proteinExistence type="predicted"/>
<evidence type="ECO:0000313" key="2">
    <source>
        <dbReference type="EMBL" id="WEK40747.1"/>
    </source>
</evidence>
<sequence length="185" mass="19653">MKRSFNLSGLCLSALIAPGLSLIFVLVAALGLAILDWVMSASDAGVSLASAGHVVVTLAAMILLVTLWGLLPSIMFGAAGCWVAERYLRSKAWWVWGLAGLTTSAAYVAAAVACGRLSSKLSFLFAPWLFVMEQGQTYNDKPVWPWNPTLIGVVAALLAAGFVAGSLYFRLSRGGWSSKRADKRA</sequence>
<gene>
    <name evidence="2" type="ORF">P0Y50_03805</name>
</gene>
<evidence type="ECO:0000256" key="1">
    <source>
        <dbReference type="SAM" id="Phobius"/>
    </source>
</evidence>
<evidence type="ECO:0000313" key="3">
    <source>
        <dbReference type="Proteomes" id="UP001213664"/>
    </source>
</evidence>
<feature type="transmembrane region" description="Helical" evidence="1">
    <location>
        <begin position="55"/>
        <end position="84"/>
    </location>
</feature>
<keyword evidence="1" id="KW-1133">Transmembrane helix</keyword>
<name>A0AAJ6BLV4_9CAUL</name>